<dbReference type="EMBL" id="MVGJ01000011">
    <property type="protein sequence ID" value="OOL83682.1"/>
    <property type="molecule type" value="Genomic_DNA"/>
</dbReference>
<evidence type="ECO:0000313" key="3">
    <source>
        <dbReference type="Proteomes" id="UP000191171"/>
    </source>
</evidence>
<organism evidence="1 4">
    <name type="scientific">Enterococcus faecium</name>
    <name type="common">Streptococcus faecium</name>
    <dbReference type="NCBI Taxonomy" id="1352"/>
    <lineage>
        <taxon>Bacteria</taxon>
        <taxon>Bacillati</taxon>
        <taxon>Bacillota</taxon>
        <taxon>Bacilli</taxon>
        <taxon>Lactobacillales</taxon>
        <taxon>Enterococcaceae</taxon>
        <taxon>Enterococcus</taxon>
    </lineage>
</organism>
<reference evidence="2 3" key="1">
    <citation type="submission" date="2017-02" db="EMBL/GenBank/DDBJ databases">
        <title>Clonality and virulence of isolates of VRE in Hematopoietic Stem Cell Transplanted (HSCT) patients.</title>
        <authorList>
            <person name="Marchi A.P."/>
            <person name="Martins R.C."/>
            <person name="Marie S.K."/>
            <person name="Levin A.S."/>
            <person name="Costa S.F."/>
        </authorList>
    </citation>
    <scope>NUCLEOTIDE SEQUENCE [LARGE SCALE GENOMIC DNA]</scope>
    <source>
        <strain evidence="2 3">LIM1759</strain>
    </source>
</reference>
<dbReference type="AlphaFoldDB" id="A0A133CG04"/>
<reference evidence="1 4" key="2">
    <citation type="submission" date="2019-10" db="EMBL/GenBank/DDBJ databases">
        <title>Evolutionary dynamics of vancomycin-resistant Enterococcus faecium during gastrointestinal tract colonization and bloodstream infection in immunocompromised pediatric patients.</title>
        <authorList>
            <person name="Chilambi G.S."/>
            <person name="Nordstrom H.R."/>
            <person name="Evans D.R."/>
            <person name="Ferrolino J."/>
            <person name="Hayden R.T."/>
            <person name="Maron G.M."/>
            <person name="Vo A.N."/>
            <person name="Gilmore M.S."/>
            <person name="Wolf J."/>
            <person name="Rosch J.W."/>
            <person name="Van Tyne D."/>
        </authorList>
    </citation>
    <scope>NUCLEOTIDE SEQUENCE [LARGE SCALE GENOMIC DNA]</scope>
    <source>
        <strain evidence="1 4">VRECG27</strain>
    </source>
</reference>
<evidence type="ECO:0000313" key="4">
    <source>
        <dbReference type="Proteomes" id="UP000469871"/>
    </source>
</evidence>
<evidence type="ECO:0000313" key="1">
    <source>
        <dbReference type="EMBL" id="KAB7577688.1"/>
    </source>
</evidence>
<dbReference type="Proteomes" id="UP000469871">
    <property type="component" value="Unassembled WGS sequence"/>
</dbReference>
<name>A0A133CG04_ENTFC</name>
<sequence>MVRKVLLSMDSKNIDAYRRYRFAKQMRLNGSTLADIAATLHVSIDTVHRVLKRDPDCCFIKVNTGRSRRLAKRHNSLAN</sequence>
<gene>
    <name evidence="2" type="ORF">B1P95_02455</name>
    <name evidence="1" type="ORF">GBM73_10305</name>
</gene>
<dbReference type="Proteomes" id="UP000191171">
    <property type="component" value="Unassembled WGS sequence"/>
</dbReference>
<dbReference type="GeneID" id="69569598"/>
<proteinExistence type="predicted"/>
<protein>
    <submittedName>
        <fullName evidence="1">Uncharacterized protein</fullName>
    </submittedName>
</protein>
<accession>A0A133CG04</accession>
<comment type="caution">
    <text evidence="1">The sequence shown here is derived from an EMBL/GenBank/DDBJ whole genome shotgun (WGS) entry which is preliminary data.</text>
</comment>
<evidence type="ECO:0000313" key="2">
    <source>
        <dbReference type="EMBL" id="OOL83682.1"/>
    </source>
</evidence>
<dbReference type="RefSeq" id="WP_002304820.1">
    <property type="nucleotide sequence ID" value="NZ_AP026566.1"/>
</dbReference>
<dbReference type="EMBL" id="WEFP01000001">
    <property type="protein sequence ID" value="KAB7577688.1"/>
    <property type="molecule type" value="Genomic_DNA"/>
</dbReference>
<dbReference type="STRING" id="1352.AL014_12760"/>